<evidence type="ECO:0000313" key="1">
    <source>
        <dbReference type="EMBL" id="KAI5677264.1"/>
    </source>
</evidence>
<gene>
    <name evidence="1" type="ORF">M9H77_08214</name>
</gene>
<keyword evidence="2" id="KW-1185">Reference proteome</keyword>
<name>A0ACC0BXE5_CATRO</name>
<proteinExistence type="predicted"/>
<protein>
    <submittedName>
        <fullName evidence="1">Uncharacterized protein</fullName>
    </submittedName>
</protein>
<evidence type="ECO:0000313" key="2">
    <source>
        <dbReference type="Proteomes" id="UP001060085"/>
    </source>
</evidence>
<accession>A0ACC0BXE5</accession>
<reference evidence="2" key="1">
    <citation type="journal article" date="2023" name="Nat. Plants">
        <title>Single-cell RNA sequencing provides a high-resolution roadmap for understanding the multicellular compartmentation of specialized metabolism.</title>
        <authorList>
            <person name="Sun S."/>
            <person name="Shen X."/>
            <person name="Li Y."/>
            <person name="Li Y."/>
            <person name="Wang S."/>
            <person name="Li R."/>
            <person name="Zhang H."/>
            <person name="Shen G."/>
            <person name="Guo B."/>
            <person name="Wei J."/>
            <person name="Xu J."/>
            <person name="St-Pierre B."/>
            <person name="Chen S."/>
            <person name="Sun C."/>
        </authorList>
    </citation>
    <scope>NUCLEOTIDE SEQUENCE [LARGE SCALE GENOMIC DNA]</scope>
</reference>
<organism evidence="1 2">
    <name type="scientific">Catharanthus roseus</name>
    <name type="common">Madagascar periwinkle</name>
    <name type="synonym">Vinca rosea</name>
    <dbReference type="NCBI Taxonomy" id="4058"/>
    <lineage>
        <taxon>Eukaryota</taxon>
        <taxon>Viridiplantae</taxon>
        <taxon>Streptophyta</taxon>
        <taxon>Embryophyta</taxon>
        <taxon>Tracheophyta</taxon>
        <taxon>Spermatophyta</taxon>
        <taxon>Magnoliopsida</taxon>
        <taxon>eudicotyledons</taxon>
        <taxon>Gunneridae</taxon>
        <taxon>Pentapetalae</taxon>
        <taxon>asterids</taxon>
        <taxon>lamiids</taxon>
        <taxon>Gentianales</taxon>
        <taxon>Apocynaceae</taxon>
        <taxon>Rauvolfioideae</taxon>
        <taxon>Vinceae</taxon>
        <taxon>Catharanthinae</taxon>
        <taxon>Catharanthus</taxon>
    </lineage>
</organism>
<comment type="caution">
    <text evidence="1">The sequence shown here is derived from an EMBL/GenBank/DDBJ whole genome shotgun (WGS) entry which is preliminary data.</text>
</comment>
<dbReference type="EMBL" id="CM044702">
    <property type="protein sequence ID" value="KAI5677264.1"/>
    <property type="molecule type" value="Genomic_DNA"/>
</dbReference>
<sequence>MDPFEDYLQKNVGFEGNEDPSTFEKFLEPEEHIDHRHLFTTDRIFNSKDELVDWAKQTAIKANSYLIVNRYQKSRTSDHRSYVKLACEREGTVRKKTKSIVEHEEEVPIKRRGLYETKKCGFPFKLKEEQMATSEDWKLFVHNGRHNHKIVVYNHGHAQAARLMEEQ</sequence>
<dbReference type="Proteomes" id="UP001060085">
    <property type="component" value="Linkage Group LG02"/>
</dbReference>